<dbReference type="RefSeq" id="XP_025579436.1">
    <property type="nucleotide sequence ID" value="XM_025718676.1"/>
</dbReference>
<dbReference type="GeneID" id="37223541"/>
<reference evidence="1 2" key="1">
    <citation type="submission" date="2018-02" db="EMBL/GenBank/DDBJ databases">
        <title>The genomes of Aspergillus section Nigri reveals drivers in fungal speciation.</title>
        <authorList>
            <consortium name="DOE Joint Genome Institute"/>
            <person name="Vesth T.C."/>
            <person name="Nybo J."/>
            <person name="Theobald S."/>
            <person name="Brandl J."/>
            <person name="Frisvad J.C."/>
            <person name="Nielsen K.F."/>
            <person name="Lyhne E.K."/>
            <person name="Kogle M.E."/>
            <person name="Kuo A."/>
            <person name="Riley R."/>
            <person name="Clum A."/>
            <person name="Nolan M."/>
            <person name="Lipzen A."/>
            <person name="Salamov A."/>
            <person name="Henrissat B."/>
            <person name="Wiebenga A."/>
            <person name="De vries R.P."/>
            <person name="Grigoriev I.V."/>
            <person name="Mortensen U.H."/>
            <person name="Andersen M.R."/>
            <person name="Baker S.E."/>
        </authorList>
    </citation>
    <scope>NUCLEOTIDE SEQUENCE [LARGE SCALE GENOMIC DNA]</scope>
    <source>
        <strain evidence="1 2">CBS 121593</strain>
    </source>
</reference>
<dbReference type="AlphaFoldDB" id="A0A395HC98"/>
<dbReference type="Proteomes" id="UP000249402">
    <property type="component" value="Unassembled WGS sequence"/>
</dbReference>
<dbReference type="EMBL" id="KZ824422">
    <property type="protein sequence ID" value="RAL05109.1"/>
    <property type="molecule type" value="Genomic_DNA"/>
</dbReference>
<proteinExistence type="predicted"/>
<sequence length="97" mass="11334">MLSSRRWTRVLEFPLLDSIPQLWIYLSGWSLVSAWGGLIVRRKQPQLDFSTATTERLSDYPCILICPRRHRSFSTAHLFSERFLVSNRLHDTLITAT</sequence>
<protein>
    <submittedName>
        <fullName evidence="1">Uncharacterized protein</fullName>
    </submittedName>
</protein>
<organism evidence="1 2">
    <name type="scientific">Aspergillus ibericus CBS 121593</name>
    <dbReference type="NCBI Taxonomy" id="1448316"/>
    <lineage>
        <taxon>Eukaryota</taxon>
        <taxon>Fungi</taxon>
        <taxon>Dikarya</taxon>
        <taxon>Ascomycota</taxon>
        <taxon>Pezizomycotina</taxon>
        <taxon>Eurotiomycetes</taxon>
        <taxon>Eurotiomycetidae</taxon>
        <taxon>Eurotiales</taxon>
        <taxon>Aspergillaceae</taxon>
        <taxon>Aspergillus</taxon>
        <taxon>Aspergillus subgen. Circumdati</taxon>
    </lineage>
</organism>
<accession>A0A395HC98</accession>
<name>A0A395HC98_9EURO</name>
<evidence type="ECO:0000313" key="2">
    <source>
        <dbReference type="Proteomes" id="UP000249402"/>
    </source>
</evidence>
<gene>
    <name evidence="1" type="ORF">BO80DRAFT_421747</name>
</gene>
<dbReference type="VEuPathDB" id="FungiDB:BO80DRAFT_421747"/>
<evidence type="ECO:0000313" key="1">
    <source>
        <dbReference type="EMBL" id="RAL05109.1"/>
    </source>
</evidence>
<keyword evidence="2" id="KW-1185">Reference proteome</keyword>
<dbReference type="OrthoDB" id="10566210at2759"/>